<dbReference type="GO" id="GO:0009002">
    <property type="term" value="F:serine-type D-Ala-D-Ala carboxypeptidase activity"/>
    <property type="evidence" value="ECO:0007669"/>
    <property type="project" value="UniProtKB-EC"/>
</dbReference>
<protein>
    <submittedName>
        <fullName evidence="3">D-alanyl-D-alanine carboxypeptidase</fullName>
        <ecNumber evidence="3">3.4.16.4</ecNumber>
    </submittedName>
</protein>
<keyword evidence="4" id="KW-1185">Reference proteome</keyword>
<keyword evidence="3" id="KW-0378">Hydrolase</keyword>
<dbReference type="RefSeq" id="WP_184976355.1">
    <property type="nucleotide sequence ID" value="NZ_JACHIN010000032.1"/>
</dbReference>
<proteinExistence type="predicted"/>
<dbReference type="InterPro" id="IPR001466">
    <property type="entry name" value="Beta-lactam-related"/>
</dbReference>
<keyword evidence="3" id="KW-0645">Protease</keyword>
<gene>
    <name evidence="3" type="ORF">HNR40_010677</name>
</gene>
<accession>A0A7W8EN85</accession>
<dbReference type="InterPro" id="IPR012338">
    <property type="entry name" value="Beta-lactam/transpept-like"/>
</dbReference>
<dbReference type="Pfam" id="PF00144">
    <property type="entry name" value="Beta-lactamase"/>
    <property type="match status" value="1"/>
</dbReference>
<dbReference type="PANTHER" id="PTHR46825">
    <property type="entry name" value="D-ALANYL-D-ALANINE-CARBOXYPEPTIDASE/ENDOPEPTIDASE AMPH"/>
    <property type="match status" value="1"/>
</dbReference>
<reference evidence="3 4" key="1">
    <citation type="submission" date="2020-08" db="EMBL/GenBank/DDBJ databases">
        <title>Genomic Encyclopedia of Type Strains, Phase IV (KMG-IV): sequencing the most valuable type-strain genomes for metagenomic binning, comparative biology and taxonomic classification.</title>
        <authorList>
            <person name="Goeker M."/>
        </authorList>
    </citation>
    <scope>NUCLEOTIDE SEQUENCE [LARGE SCALE GENOMIC DNA]</scope>
    <source>
        <strain evidence="3 4">DSM 45385</strain>
    </source>
</reference>
<organism evidence="3 4">
    <name type="scientific">Nonomuraea endophytica</name>
    <dbReference type="NCBI Taxonomy" id="714136"/>
    <lineage>
        <taxon>Bacteria</taxon>
        <taxon>Bacillati</taxon>
        <taxon>Actinomycetota</taxon>
        <taxon>Actinomycetes</taxon>
        <taxon>Streptosporangiales</taxon>
        <taxon>Streptosporangiaceae</taxon>
        <taxon>Nonomuraea</taxon>
    </lineage>
</organism>
<keyword evidence="1" id="KW-0732">Signal</keyword>
<comment type="caution">
    <text evidence="3">The sequence shown here is derived from an EMBL/GenBank/DDBJ whole genome shotgun (WGS) entry which is preliminary data.</text>
</comment>
<dbReference type="EC" id="3.4.16.4" evidence="3"/>
<dbReference type="Proteomes" id="UP000568380">
    <property type="component" value="Unassembled WGS sequence"/>
</dbReference>
<dbReference type="SUPFAM" id="SSF56601">
    <property type="entry name" value="beta-lactamase/transpeptidase-like"/>
    <property type="match status" value="1"/>
</dbReference>
<feature type="signal peptide" evidence="1">
    <location>
        <begin position="1"/>
        <end position="28"/>
    </location>
</feature>
<evidence type="ECO:0000256" key="1">
    <source>
        <dbReference type="SAM" id="SignalP"/>
    </source>
</evidence>
<dbReference type="PANTHER" id="PTHR46825:SF7">
    <property type="entry name" value="D-ALANYL-D-ALANINE CARBOXYPEPTIDASE"/>
    <property type="match status" value="1"/>
</dbReference>
<keyword evidence="3" id="KW-0121">Carboxypeptidase</keyword>
<feature type="domain" description="Beta-lactamase-related" evidence="2">
    <location>
        <begin position="43"/>
        <end position="364"/>
    </location>
</feature>
<evidence type="ECO:0000313" key="4">
    <source>
        <dbReference type="Proteomes" id="UP000568380"/>
    </source>
</evidence>
<feature type="chain" id="PRO_5038744526" evidence="1">
    <location>
        <begin position="29"/>
        <end position="373"/>
    </location>
</feature>
<evidence type="ECO:0000259" key="2">
    <source>
        <dbReference type="Pfam" id="PF00144"/>
    </source>
</evidence>
<dbReference type="InterPro" id="IPR050491">
    <property type="entry name" value="AmpC-like"/>
</dbReference>
<dbReference type="AlphaFoldDB" id="A0A7W8EN85"/>
<sequence>MNRFRGLLALAAVGAVALGVGVSPGVAAASTSRSGDAVQASLNELVRTGEFPGVVAAVRGRDGRVRDYTAGVGDLETREKVPVNGKVRIGSHTKTFAAVVVLQLAGEGKIDLDAPIEKYLPGLVRGGREITTRQLLQHTAGLPEYTGFPSLFDIRHTYFEPRQLLDRALANKPAFAPGKGWRYNNTGYVLLGLLAQKVAGRPMGEEVANRILKPLGLRDTYWPGVGEQTIRGVHPEGYHAKPDKKLVKFTRMDPSWGWTAGNLVSTPRDVNRFLGALLGGKLLKPAQLDEMKKTVAAPGLPAGWSYGLGLMKIKLSCGGYAWGHGGDIPGYETRNGITEDGRSASVTVTALPTSEAGGEKVNAAIDTALCAKK</sequence>
<evidence type="ECO:0000313" key="3">
    <source>
        <dbReference type="EMBL" id="MBB5085163.1"/>
    </source>
</evidence>
<dbReference type="EMBL" id="JACHIN010000032">
    <property type="protein sequence ID" value="MBB5085163.1"/>
    <property type="molecule type" value="Genomic_DNA"/>
</dbReference>
<dbReference type="Gene3D" id="3.40.710.10">
    <property type="entry name" value="DD-peptidase/beta-lactamase superfamily"/>
    <property type="match status" value="1"/>
</dbReference>
<name>A0A7W8EN85_9ACTN</name>